<dbReference type="PANTHER" id="PTHR43798:SF33">
    <property type="entry name" value="HYDROLASE, PUTATIVE (AFU_ORTHOLOGUE AFUA_2G14860)-RELATED"/>
    <property type="match status" value="1"/>
</dbReference>
<reference evidence="2 3" key="1">
    <citation type="submission" date="2020-08" db="EMBL/GenBank/DDBJ databases">
        <title>Genomic Encyclopedia of Type Strains, Phase IV (KMG-IV): sequencing the most valuable type-strain genomes for metagenomic binning, comparative biology and taxonomic classification.</title>
        <authorList>
            <person name="Goeker M."/>
        </authorList>
    </citation>
    <scope>NUCLEOTIDE SEQUENCE [LARGE SCALE GENOMIC DNA]</scope>
    <source>
        <strain evidence="2 3">DSM 27026</strain>
    </source>
</reference>
<dbReference type="InterPro" id="IPR000073">
    <property type="entry name" value="AB_hydrolase_1"/>
</dbReference>
<dbReference type="AlphaFoldDB" id="A0A840VH70"/>
<dbReference type="InterPro" id="IPR029058">
    <property type="entry name" value="AB_hydrolase_fold"/>
</dbReference>
<dbReference type="GO" id="GO:0016020">
    <property type="term" value="C:membrane"/>
    <property type="evidence" value="ECO:0007669"/>
    <property type="project" value="TreeGrafter"/>
</dbReference>
<dbReference type="Proteomes" id="UP000553706">
    <property type="component" value="Unassembled WGS sequence"/>
</dbReference>
<keyword evidence="3" id="KW-1185">Reference proteome</keyword>
<proteinExistence type="predicted"/>
<organism evidence="2 3">
    <name type="scientific">Acidocella aromatica</name>
    <dbReference type="NCBI Taxonomy" id="1303579"/>
    <lineage>
        <taxon>Bacteria</taxon>
        <taxon>Pseudomonadati</taxon>
        <taxon>Pseudomonadota</taxon>
        <taxon>Alphaproteobacteria</taxon>
        <taxon>Acetobacterales</taxon>
        <taxon>Acidocellaceae</taxon>
        <taxon>Acidocella</taxon>
    </lineage>
</organism>
<dbReference type="Pfam" id="PF12697">
    <property type="entry name" value="Abhydrolase_6"/>
    <property type="match status" value="1"/>
</dbReference>
<feature type="domain" description="AB hydrolase-1" evidence="1">
    <location>
        <begin position="31"/>
        <end position="269"/>
    </location>
</feature>
<evidence type="ECO:0000313" key="3">
    <source>
        <dbReference type="Proteomes" id="UP000553706"/>
    </source>
</evidence>
<evidence type="ECO:0000313" key="2">
    <source>
        <dbReference type="EMBL" id="MBB5372545.1"/>
    </source>
</evidence>
<comment type="caution">
    <text evidence="2">The sequence shown here is derived from an EMBL/GenBank/DDBJ whole genome shotgun (WGS) entry which is preliminary data.</text>
</comment>
<accession>A0A840VH70</accession>
<gene>
    <name evidence="2" type="ORF">HNP71_000783</name>
</gene>
<evidence type="ECO:0000259" key="1">
    <source>
        <dbReference type="Pfam" id="PF12697"/>
    </source>
</evidence>
<dbReference type="EMBL" id="JACHFJ010000002">
    <property type="protein sequence ID" value="MBB5372545.1"/>
    <property type="molecule type" value="Genomic_DNA"/>
</dbReference>
<dbReference type="RefSeq" id="WP_183265560.1">
    <property type="nucleotide sequence ID" value="NZ_JACHFJ010000002.1"/>
</dbReference>
<sequence length="284" mass="31074">MPRAGSVNYLFGTKFYKMAYVESGNPAAPAVLCVHGLTRNGRDFDALAEALSDRFHVICPDLPGRGNSDWLPESMAYQPPTYVVALAHLLAQLNKPVAWVGTSLGGICGMMVAAAQNTPITRLVLNDVGPHIPAVALKHIRDYMSTAPDRFVSLKALEAHLRLVHATFGPLSDAQWAHMARFSARQVLDQTGNGAFAMHYDPKIIEPLLVSVPIDVDMWPLWDMIKLPRLVIRGAQSDLLTEPVYTRMLENGAEGYVVEDAGHAPALMDYESMARIKAFLLAGL</sequence>
<dbReference type="InterPro" id="IPR050266">
    <property type="entry name" value="AB_hydrolase_sf"/>
</dbReference>
<protein>
    <submittedName>
        <fullName evidence="2">Pimeloyl-ACP methyl ester carboxylesterase</fullName>
    </submittedName>
</protein>
<name>A0A840VH70_9PROT</name>
<dbReference type="SUPFAM" id="SSF53474">
    <property type="entry name" value="alpha/beta-Hydrolases"/>
    <property type="match status" value="1"/>
</dbReference>
<dbReference type="PANTHER" id="PTHR43798">
    <property type="entry name" value="MONOACYLGLYCEROL LIPASE"/>
    <property type="match status" value="1"/>
</dbReference>
<dbReference type="Gene3D" id="3.40.50.1820">
    <property type="entry name" value="alpha/beta hydrolase"/>
    <property type="match status" value="1"/>
</dbReference>